<dbReference type="EMBL" id="JAVIIV010000018">
    <property type="protein sequence ID" value="MDX8488311.1"/>
    <property type="molecule type" value="Genomic_DNA"/>
</dbReference>
<evidence type="ECO:0000313" key="1">
    <source>
        <dbReference type="EMBL" id="MDX8488311.1"/>
    </source>
</evidence>
<proteinExistence type="predicted"/>
<sequence>MGGVNAWPGLPACRWLKSNSYAIPPSAGAAKWSLQGVDFAQPSQHCARIAQSIFLHKYLANNDLFVVILPK</sequence>
<comment type="caution">
    <text evidence="1">The sequence shown here is derived from an EMBL/GenBank/DDBJ whole genome shotgun (WGS) entry which is preliminary data.</text>
</comment>
<accession>A0ABU4YMV6</accession>
<dbReference type="RefSeq" id="WP_320297960.1">
    <property type="nucleotide sequence ID" value="NZ_JAVIIU010000014.1"/>
</dbReference>
<keyword evidence="2" id="KW-1185">Reference proteome</keyword>
<evidence type="ECO:0000313" key="2">
    <source>
        <dbReference type="Proteomes" id="UP001280156"/>
    </source>
</evidence>
<protein>
    <submittedName>
        <fullName evidence="1">Uncharacterized protein</fullName>
    </submittedName>
</protein>
<dbReference type="Proteomes" id="UP001280156">
    <property type="component" value="Unassembled WGS sequence"/>
</dbReference>
<gene>
    <name evidence="1" type="ORF">RFM52_24340</name>
</gene>
<organism evidence="1 2">
    <name type="scientific">Mesorhizobium humile</name>
    <dbReference type="NCBI Taxonomy" id="3072313"/>
    <lineage>
        <taxon>Bacteria</taxon>
        <taxon>Pseudomonadati</taxon>
        <taxon>Pseudomonadota</taxon>
        <taxon>Alphaproteobacteria</taxon>
        <taxon>Hyphomicrobiales</taxon>
        <taxon>Phyllobacteriaceae</taxon>
        <taxon>Mesorhizobium</taxon>
    </lineage>
</organism>
<reference evidence="1 2" key="1">
    <citation type="submission" date="2023-08" db="EMBL/GenBank/DDBJ databases">
        <title>Implementing the SeqCode for naming new Mesorhizobium species isolated from Vachellia karroo root nodules.</title>
        <authorList>
            <person name="Van Lill M."/>
        </authorList>
    </citation>
    <scope>NUCLEOTIDE SEQUENCE [LARGE SCALE GENOMIC DNA]</scope>
    <source>
        <strain evidence="1 2">VK2B</strain>
    </source>
</reference>
<name>A0ABU4YMV6_9HYPH</name>